<feature type="compositionally biased region" description="Basic and acidic residues" evidence="1">
    <location>
        <begin position="11"/>
        <end position="28"/>
    </location>
</feature>
<comment type="caution">
    <text evidence="2">The sequence shown here is derived from an EMBL/GenBank/DDBJ whole genome shotgun (WGS) entry which is preliminary data.</text>
</comment>
<keyword evidence="3" id="KW-1185">Reference proteome</keyword>
<name>A0ABS4YSV1_9MICO</name>
<evidence type="ECO:0000313" key="2">
    <source>
        <dbReference type="EMBL" id="MBP2411043.1"/>
    </source>
</evidence>
<gene>
    <name evidence="2" type="ORF">JOF44_003946</name>
</gene>
<dbReference type="EMBL" id="JAGIOC010000001">
    <property type="protein sequence ID" value="MBP2411043.1"/>
    <property type="molecule type" value="Genomic_DNA"/>
</dbReference>
<reference evidence="2 3" key="1">
    <citation type="submission" date="2021-03" db="EMBL/GenBank/DDBJ databases">
        <title>Sequencing the genomes of 1000 actinobacteria strains.</title>
        <authorList>
            <person name="Klenk H.-P."/>
        </authorList>
    </citation>
    <scope>NUCLEOTIDE SEQUENCE [LARGE SCALE GENOMIC DNA]</scope>
    <source>
        <strain evidence="2 3">DSM 14564</strain>
    </source>
</reference>
<organism evidence="2 3">
    <name type="scientific">Brachybacterium fresconis</name>
    <dbReference type="NCBI Taxonomy" id="173363"/>
    <lineage>
        <taxon>Bacteria</taxon>
        <taxon>Bacillati</taxon>
        <taxon>Actinomycetota</taxon>
        <taxon>Actinomycetes</taxon>
        <taxon>Micrococcales</taxon>
        <taxon>Dermabacteraceae</taxon>
        <taxon>Brachybacterium</taxon>
    </lineage>
</organism>
<proteinExistence type="predicted"/>
<protein>
    <submittedName>
        <fullName evidence="2">Uncharacterized protein</fullName>
    </submittedName>
</protein>
<evidence type="ECO:0000256" key="1">
    <source>
        <dbReference type="SAM" id="MobiDB-lite"/>
    </source>
</evidence>
<sequence>MVPEPATALREPGRPQRAADELGVRDASLHPGAYRRGSW</sequence>
<evidence type="ECO:0000313" key="3">
    <source>
        <dbReference type="Proteomes" id="UP000698222"/>
    </source>
</evidence>
<accession>A0ABS4YSV1</accession>
<dbReference type="Proteomes" id="UP000698222">
    <property type="component" value="Unassembled WGS sequence"/>
</dbReference>
<feature type="region of interest" description="Disordered" evidence="1">
    <location>
        <begin position="1"/>
        <end position="39"/>
    </location>
</feature>